<evidence type="ECO:0000313" key="5">
    <source>
        <dbReference type="EnsemblMetazoa" id="LLOJ001963-PA"/>
    </source>
</evidence>
<protein>
    <recommendedName>
        <fullName evidence="7">Translation initiation factor-3</fullName>
    </recommendedName>
</protein>
<dbReference type="EnsemblMetazoa" id="LLOJ001963-RA">
    <property type="protein sequence ID" value="LLOJ001963-PA"/>
    <property type="gene ID" value="LLOJ001963"/>
</dbReference>
<reference evidence="5" key="1">
    <citation type="submission" date="2020-05" db="UniProtKB">
        <authorList>
            <consortium name="EnsemblMetazoa"/>
        </authorList>
    </citation>
    <scope>IDENTIFICATION</scope>
    <source>
        <strain evidence="5">Jacobina</strain>
    </source>
</reference>
<feature type="region of interest" description="Disordered" evidence="4">
    <location>
        <begin position="109"/>
        <end position="137"/>
    </location>
</feature>
<feature type="region of interest" description="Disordered" evidence="4">
    <location>
        <begin position="208"/>
        <end position="232"/>
    </location>
</feature>
<dbReference type="AlphaFoldDB" id="A0A1B0FV17"/>
<organism evidence="5 6">
    <name type="scientific">Lutzomyia longipalpis</name>
    <name type="common">Sand fly</name>
    <dbReference type="NCBI Taxonomy" id="7200"/>
    <lineage>
        <taxon>Eukaryota</taxon>
        <taxon>Metazoa</taxon>
        <taxon>Ecdysozoa</taxon>
        <taxon>Arthropoda</taxon>
        <taxon>Hexapoda</taxon>
        <taxon>Insecta</taxon>
        <taxon>Pterygota</taxon>
        <taxon>Neoptera</taxon>
        <taxon>Endopterygota</taxon>
        <taxon>Diptera</taxon>
        <taxon>Nematocera</taxon>
        <taxon>Psychodoidea</taxon>
        <taxon>Psychodidae</taxon>
        <taxon>Lutzomyia</taxon>
        <taxon>Lutzomyia</taxon>
    </lineage>
</organism>
<dbReference type="GO" id="GO:0005739">
    <property type="term" value="C:mitochondrion"/>
    <property type="evidence" value="ECO:0007669"/>
    <property type="project" value="TreeGrafter"/>
</dbReference>
<dbReference type="Proteomes" id="UP000092461">
    <property type="component" value="Unassembled WGS sequence"/>
</dbReference>
<keyword evidence="2" id="KW-0396">Initiation factor</keyword>
<feature type="compositionally biased region" description="Basic and acidic residues" evidence="4">
    <location>
        <begin position="221"/>
        <end position="232"/>
    </location>
</feature>
<evidence type="ECO:0000313" key="6">
    <source>
        <dbReference type="Proteomes" id="UP000092461"/>
    </source>
</evidence>
<dbReference type="GO" id="GO:0043022">
    <property type="term" value="F:ribosome binding"/>
    <property type="evidence" value="ECO:0007669"/>
    <property type="project" value="TreeGrafter"/>
</dbReference>
<dbReference type="InterPro" id="IPR001288">
    <property type="entry name" value="Translation_initiation_fac_3"/>
</dbReference>
<dbReference type="GO" id="GO:0070124">
    <property type="term" value="P:mitochondrial translational initiation"/>
    <property type="evidence" value="ECO:0007669"/>
    <property type="project" value="TreeGrafter"/>
</dbReference>
<dbReference type="PANTHER" id="PTHR10938:SF0">
    <property type="entry name" value="TRANSLATION INITIATION FACTOR IF-3, MITOCHONDRIAL"/>
    <property type="match status" value="1"/>
</dbReference>
<dbReference type="GO" id="GO:0032790">
    <property type="term" value="P:ribosome disassembly"/>
    <property type="evidence" value="ECO:0007669"/>
    <property type="project" value="TreeGrafter"/>
</dbReference>
<proteinExistence type="inferred from homology"/>
<dbReference type="VEuPathDB" id="VectorBase:LLOJ001963"/>
<accession>A0A1B0FV17</accession>
<dbReference type="PANTHER" id="PTHR10938">
    <property type="entry name" value="TRANSLATION INITIATION FACTOR IF-3"/>
    <property type="match status" value="1"/>
</dbReference>
<evidence type="ECO:0000256" key="1">
    <source>
        <dbReference type="ARBA" id="ARBA00005439"/>
    </source>
</evidence>
<comment type="similarity">
    <text evidence="1">Belongs to the IF-3 family.</text>
</comment>
<dbReference type="SUPFAM" id="SSF55200">
    <property type="entry name" value="Translation initiation factor IF3, C-terminal domain"/>
    <property type="match status" value="1"/>
</dbReference>
<evidence type="ECO:0000256" key="2">
    <source>
        <dbReference type="ARBA" id="ARBA00022540"/>
    </source>
</evidence>
<dbReference type="GO" id="GO:0003743">
    <property type="term" value="F:translation initiation factor activity"/>
    <property type="evidence" value="ECO:0007669"/>
    <property type="project" value="UniProtKB-KW"/>
</dbReference>
<dbReference type="EMBL" id="AJWK01006547">
    <property type="status" value="NOT_ANNOTATED_CDS"/>
    <property type="molecule type" value="Genomic_DNA"/>
</dbReference>
<name>A0A1B0FV17_LUTLO</name>
<evidence type="ECO:0008006" key="7">
    <source>
        <dbReference type="Google" id="ProtNLM"/>
    </source>
</evidence>
<keyword evidence="3" id="KW-0648">Protein biosynthesis</keyword>
<keyword evidence="6" id="KW-1185">Reference proteome</keyword>
<dbReference type="VEuPathDB" id="VectorBase:LLONM1_004867"/>
<sequence length="232" mass="26004">MYRLNWHLKCLKQLTGYVRPVNNAGILGYATKKNTADDVTATAGEKVDKGQKNQDKLKPKITLLGPDSSTTIVTLEEAQKISKRREMKLIKVMNFDTKTQRPTYRLMTNAEFKEEQLKSHVGSDSDEKNERRDPPKGEKLLQVNNKIGDHDLQARIKNVTKWLSKNNRVVVVISGAVADAASSEKIFREIENATKSAGNIVQKRGKGSDIRFQINPTPSARTEDDIKAAKIS</sequence>
<dbReference type="InterPro" id="IPR036788">
    <property type="entry name" value="T_IF-3_C_sf"/>
</dbReference>
<evidence type="ECO:0000256" key="4">
    <source>
        <dbReference type="SAM" id="MobiDB-lite"/>
    </source>
</evidence>
<evidence type="ECO:0000256" key="3">
    <source>
        <dbReference type="ARBA" id="ARBA00022917"/>
    </source>
</evidence>
<dbReference type="Gene3D" id="3.30.110.10">
    <property type="entry name" value="Translation initiation factor 3 (IF-3), C-terminal domain"/>
    <property type="match status" value="1"/>
</dbReference>
<feature type="compositionally biased region" description="Basic and acidic residues" evidence="4">
    <location>
        <begin position="111"/>
        <end position="137"/>
    </location>
</feature>